<feature type="transmembrane region" description="Helical" evidence="5">
    <location>
        <begin position="195"/>
        <end position="216"/>
    </location>
</feature>
<feature type="transmembrane region" description="Helical" evidence="5">
    <location>
        <begin position="144"/>
        <end position="166"/>
    </location>
</feature>
<dbReference type="InterPro" id="IPR005829">
    <property type="entry name" value="Sugar_transporter_CS"/>
</dbReference>
<feature type="domain" description="Major facilitator superfamily (MFS) profile" evidence="6">
    <location>
        <begin position="1"/>
        <end position="515"/>
    </location>
</feature>
<dbReference type="Gene3D" id="1.20.1250.20">
    <property type="entry name" value="MFS general substrate transporter like domains"/>
    <property type="match status" value="2"/>
</dbReference>
<dbReference type="EMBL" id="ML978715">
    <property type="protein sequence ID" value="KAF2088728.1"/>
    <property type="molecule type" value="Genomic_DNA"/>
</dbReference>
<dbReference type="OrthoDB" id="433512at2759"/>
<evidence type="ECO:0000313" key="8">
    <source>
        <dbReference type="Proteomes" id="UP000799776"/>
    </source>
</evidence>
<reference evidence="7" key="1">
    <citation type="journal article" date="2020" name="Stud. Mycol.">
        <title>101 Dothideomycetes genomes: a test case for predicting lifestyles and emergence of pathogens.</title>
        <authorList>
            <person name="Haridas S."/>
            <person name="Albert R."/>
            <person name="Binder M."/>
            <person name="Bloem J."/>
            <person name="Labutti K."/>
            <person name="Salamov A."/>
            <person name="Andreopoulos B."/>
            <person name="Baker S."/>
            <person name="Barry K."/>
            <person name="Bills G."/>
            <person name="Bluhm B."/>
            <person name="Cannon C."/>
            <person name="Castanera R."/>
            <person name="Culley D."/>
            <person name="Daum C."/>
            <person name="Ezra D."/>
            <person name="Gonzalez J."/>
            <person name="Henrissat B."/>
            <person name="Kuo A."/>
            <person name="Liang C."/>
            <person name="Lipzen A."/>
            <person name="Lutzoni F."/>
            <person name="Magnuson J."/>
            <person name="Mondo S."/>
            <person name="Nolan M."/>
            <person name="Ohm R."/>
            <person name="Pangilinan J."/>
            <person name="Park H.-J."/>
            <person name="Ramirez L."/>
            <person name="Alfaro M."/>
            <person name="Sun H."/>
            <person name="Tritt A."/>
            <person name="Yoshinaga Y."/>
            <person name="Zwiers L.-H."/>
            <person name="Turgeon B."/>
            <person name="Goodwin S."/>
            <person name="Spatafora J."/>
            <person name="Crous P."/>
            <person name="Grigoriev I."/>
        </authorList>
    </citation>
    <scope>NUCLEOTIDE SEQUENCE</scope>
    <source>
        <strain evidence="7">CBS 121410</strain>
    </source>
</reference>
<feature type="transmembrane region" description="Helical" evidence="5">
    <location>
        <begin position="491"/>
        <end position="510"/>
    </location>
</feature>
<organism evidence="7 8">
    <name type="scientific">Saccharata proteae CBS 121410</name>
    <dbReference type="NCBI Taxonomy" id="1314787"/>
    <lineage>
        <taxon>Eukaryota</taxon>
        <taxon>Fungi</taxon>
        <taxon>Dikarya</taxon>
        <taxon>Ascomycota</taxon>
        <taxon>Pezizomycotina</taxon>
        <taxon>Dothideomycetes</taxon>
        <taxon>Dothideomycetes incertae sedis</taxon>
        <taxon>Botryosphaeriales</taxon>
        <taxon>Saccharataceae</taxon>
        <taxon>Saccharata</taxon>
    </lineage>
</organism>
<gene>
    <name evidence="7" type="ORF">K490DRAFT_38169</name>
</gene>
<feature type="transmembrane region" description="Helical" evidence="5">
    <location>
        <begin position="102"/>
        <end position="123"/>
    </location>
</feature>
<dbReference type="PROSITE" id="PS00217">
    <property type="entry name" value="SUGAR_TRANSPORT_2"/>
    <property type="match status" value="1"/>
</dbReference>
<name>A0A6A5YAK0_9PEZI</name>
<dbReference type="Pfam" id="PF00083">
    <property type="entry name" value="Sugar_tr"/>
    <property type="match status" value="2"/>
</dbReference>
<dbReference type="GO" id="GO:0022857">
    <property type="term" value="F:transmembrane transporter activity"/>
    <property type="evidence" value="ECO:0007669"/>
    <property type="project" value="InterPro"/>
</dbReference>
<feature type="transmembrane region" description="Helical" evidence="5">
    <location>
        <begin position="451"/>
        <end position="471"/>
    </location>
</feature>
<dbReference type="InterPro" id="IPR036259">
    <property type="entry name" value="MFS_trans_sf"/>
</dbReference>
<dbReference type="AlphaFoldDB" id="A0A6A5YAK0"/>
<dbReference type="InterPro" id="IPR005828">
    <property type="entry name" value="MFS_sugar_transport-like"/>
</dbReference>
<dbReference type="InterPro" id="IPR020846">
    <property type="entry name" value="MFS_dom"/>
</dbReference>
<evidence type="ECO:0000256" key="4">
    <source>
        <dbReference type="ARBA" id="ARBA00023136"/>
    </source>
</evidence>
<accession>A0A6A5YAK0</accession>
<dbReference type="Proteomes" id="UP000799776">
    <property type="component" value="Unassembled WGS sequence"/>
</dbReference>
<evidence type="ECO:0000256" key="5">
    <source>
        <dbReference type="SAM" id="Phobius"/>
    </source>
</evidence>
<evidence type="ECO:0000256" key="3">
    <source>
        <dbReference type="ARBA" id="ARBA00022989"/>
    </source>
</evidence>
<evidence type="ECO:0000256" key="2">
    <source>
        <dbReference type="ARBA" id="ARBA00022692"/>
    </source>
</evidence>
<comment type="subcellular location">
    <subcellularLocation>
        <location evidence="1">Membrane</location>
        <topology evidence="1">Multi-pass membrane protein</topology>
    </subcellularLocation>
</comment>
<keyword evidence="4 5" id="KW-0472">Membrane</keyword>
<keyword evidence="3 5" id="KW-1133">Transmembrane helix</keyword>
<feature type="transmembrane region" description="Helical" evidence="5">
    <location>
        <begin position="65"/>
        <end position="82"/>
    </location>
</feature>
<keyword evidence="8" id="KW-1185">Reference proteome</keyword>
<feature type="transmembrane region" description="Helical" evidence="5">
    <location>
        <begin position="385"/>
        <end position="406"/>
    </location>
</feature>
<feature type="transmembrane region" description="Helical" evidence="5">
    <location>
        <begin position="39"/>
        <end position="58"/>
    </location>
</feature>
<feature type="transmembrane region" description="Helical" evidence="5">
    <location>
        <begin position="356"/>
        <end position="378"/>
    </location>
</feature>
<dbReference type="PANTHER" id="PTHR24064">
    <property type="entry name" value="SOLUTE CARRIER FAMILY 22 MEMBER"/>
    <property type="match status" value="1"/>
</dbReference>
<evidence type="ECO:0000259" key="6">
    <source>
        <dbReference type="PROSITE" id="PS50850"/>
    </source>
</evidence>
<proteinExistence type="predicted"/>
<sequence length="559" mass="61612">ASSGFFTDSYNLFATNVILPSLAFVYWKDDRHLDHELKINIITLVGSVLGQLIFGFLADRFGRRKLYGLELIVVIFGTLGLTQASPGYVEFVDGHRIPSMSIMGWFMFWRFFVGLGIGAEYPLSAVITSEFAPVKQRGRMMAAVFLMQPMGQLTAQLVGLFVVLGFKNSYGYGDVNTDQAILTDRVWRKADNGRIGVVAGVGAFPALIAIICRITIPESPRYTLDVEYDTQKAEDDTDKFTEHTARSSVPSPALTSSKLYLQSSGLSHIYPAFSRADIMQYFWIEGNWRRLAGASICWFLLDLAFYGLGINNPRTIAEVWATSPATNGTASELAWAGGHVNVNDPPNISDVLFTNAWQSLVTLSIGSILGSLAIIWAIDYVRRKTLLSSSFFVLAIIFAIIGGTFKKVIETKSHGVTLALYILAQFVFNFGPNTLTFIIPGEVFPTRYRCSCYAIAAASGKLGSIIGQVILSQARFNGRSVSDPNSNALGWVLIIFAVLMLLGAWVAYVWTPVVTYPEEVDAADEQGKKGIWKILRLRRLKNKTLEQLAMEGDLVGKTS</sequence>
<protein>
    <submittedName>
        <fullName evidence="7">MFS general substrate transporter</fullName>
    </submittedName>
</protein>
<feature type="transmembrane region" description="Helical" evidence="5">
    <location>
        <begin position="291"/>
        <end position="310"/>
    </location>
</feature>
<keyword evidence="2 5" id="KW-0812">Transmembrane</keyword>
<evidence type="ECO:0000256" key="1">
    <source>
        <dbReference type="ARBA" id="ARBA00004141"/>
    </source>
</evidence>
<dbReference type="GO" id="GO:0016020">
    <property type="term" value="C:membrane"/>
    <property type="evidence" value="ECO:0007669"/>
    <property type="project" value="UniProtKB-SubCell"/>
</dbReference>
<feature type="non-terminal residue" evidence="7">
    <location>
        <position position="1"/>
    </location>
</feature>
<feature type="transmembrane region" description="Helical" evidence="5">
    <location>
        <begin position="418"/>
        <end position="439"/>
    </location>
</feature>
<evidence type="ECO:0000313" key="7">
    <source>
        <dbReference type="EMBL" id="KAF2088728.1"/>
    </source>
</evidence>
<dbReference type="SUPFAM" id="SSF103473">
    <property type="entry name" value="MFS general substrate transporter"/>
    <property type="match status" value="1"/>
</dbReference>
<dbReference type="PROSITE" id="PS50850">
    <property type="entry name" value="MFS"/>
    <property type="match status" value="1"/>
</dbReference>